<proteinExistence type="predicted"/>
<evidence type="ECO:0000313" key="2">
    <source>
        <dbReference type="Proteomes" id="UP000828941"/>
    </source>
</evidence>
<accession>A0ACB9Q3G9</accession>
<organism evidence="1 2">
    <name type="scientific">Bauhinia variegata</name>
    <name type="common">Purple orchid tree</name>
    <name type="synonym">Phanera variegata</name>
    <dbReference type="NCBI Taxonomy" id="167791"/>
    <lineage>
        <taxon>Eukaryota</taxon>
        <taxon>Viridiplantae</taxon>
        <taxon>Streptophyta</taxon>
        <taxon>Embryophyta</taxon>
        <taxon>Tracheophyta</taxon>
        <taxon>Spermatophyta</taxon>
        <taxon>Magnoliopsida</taxon>
        <taxon>eudicotyledons</taxon>
        <taxon>Gunneridae</taxon>
        <taxon>Pentapetalae</taxon>
        <taxon>rosids</taxon>
        <taxon>fabids</taxon>
        <taxon>Fabales</taxon>
        <taxon>Fabaceae</taxon>
        <taxon>Cercidoideae</taxon>
        <taxon>Cercideae</taxon>
        <taxon>Bauhiniinae</taxon>
        <taxon>Bauhinia</taxon>
    </lineage>
</organism>
<dbReference type="Proteomes" id="UP000828941">
    <property type="component" value="Chromosome 2"/>
</dbReference>
<protein>
    <submittedName>
        <fullName evidence="1">Uncharacterized protein</fullName>
    </submittedName>
</protein>
<comment type="caution">
    <text evidence="1">The sequence shown here is derived from an EMBL/GenBank/DDBJ whole genome shotgun (WGS) entry which is preliminary data.</text>
</comment>
<name>A0ACB9Q3G9_BAUVA</name>
<evidence type="ECO:0000313" key="1">
    <source>
        <dbReference type="EMBL" id="KAI4353420.1"/>
    </source>
</evidence>
<dbReference type="EMBL" id="CM039427">
    <property type="protein sequence ID" value="KAI4353420.1"/>
    <property type="molecule type" value="Genomic_DNA"/>
</dbReference>
<sequence length="535" mass="60970">MMQPEILQDSGSIYEELSSFFDQIESFSFNVDTQMSDCDFNSLYRTSEETFEVSTIPSSSIMFSNDFAEYEFDNNCSQQLPSLMEDFSMDLGNIFDSIFSAQIVGIHGFPKENEGSFDNSQHVASEIQDSWSPTPSMMSDSSAVQSPMTLPHEDMEIDNQFAIPHLLEALEEAMEQGHNPLAEEILRRINQKVSPLGNILERVAFNLSQDITFSSQEDYLRRETYKNLEPSFQTFYKWFPYGKVAHFAANSRILESIPVDSNEIHIVDFDMGEGIQWASLIEAIAQQQRTLKLTSIKWEDESPECVFTPWNFEDTKKQLSAHAKSCGLKLKVEEKGIEDLVIELKKMNKRGGSGKREWLAFNCMVGLPHMGRPRSRRHAMEFLRAAKDLICSYGNKGIITFGDGDVCEKLKNCMNFRSFFQGNLEHYQALLESIEANFPKKHSEARIAMESLFVGPYVSPLAWLQKWVEVRKNSHLQGEIGLKGSRFSKEIVMEICEMLKGSECSYQARLEGDNGNELVLGWNGTQLLRISTWGI</sequence>
<keyword evidence="2" id="KW-1185">Reference proteome</keyword>
<reference evidence="1 2" key="1">
    <citation type="journal article" date="2022" name="DNA Res.">
        <title>Chromosomal-level genome assembly of the orchid tree Bauhinia variegata (Leguminosae; Cercidoideae) supports the allotetraploid origin hypothesis of Bauhinia.</title>
        <authorList>
            <person name="Zhong Y."/>
            <person name="Chen Y."/>
            <person name="Zheng D."/>
            <person name="Pang J."/>
            <person name="Liu Y."/>
            <person name="Luo S."/>
            <person name="Meng S."/>
            <person name="Qian L."/>
            <person name="Wei D."/>
            <person name="Dai S."/>
            <person name="Zhou R."/>
        </authorList>
    </citation>
    <scope>NUCLEOTIDE SEQUENCE [LARGE SCALE GENOMIC DNA]</scope>
    <source>
        <strain evidence="1">BV-YZ2020</strain>
    </source>
</reference>
<gene>
    <name evidence="1" type="ORF">L6164_002372</name>
</gene>